<protein>
    <recommendedName>
        <fullName evidence="1">COMM domain-containing protein 3</fullName>
    </recommendedName>
</protein>
<gene>
    <name evidence="4" type="ORF">ILUMI_25621</name>
</gene>
<dbReference type="PROSITE" id="PS51269">
    <property type="entry name" value="COMM"/>
    <property type="match status" value="1"/>
</dbReference>
<dbReference type="Proteomes" id="UP000801492">
    <property type="component" value="Unassembled WGS sequence"/>
</dbReference>
<dbReference type="OrthoDB" id="1917519at2759"/>
<dbReference type="EMBL" id="VTPC01090954">
    <property type="protein sequence ID" value="KAF2880550.1"/>
    <property type="molecule type" value="Genomic_DNA"/>
</dbReference>
<organism evidence="4 5">
    <name type="scientific">Ignelater luminosus</name>
    <name type="common">Cucubano</name>
    <name type="synonym">Pyrophorus luminosus</name>
    <dbReference type="NCBI Taxonomy" id="2038154"/>
    <lineage>
        <taxon>Eukaryota</taxon>
        <taxon>Metazoa</taxon>
        <taxon>Ecdysozoa</taxon>
        <taxon>Arthropoda</taxon>
        <taxon>Hexapoda</taxon>
        <taxon>Insecta</taxon>
        <taxon>Pterygota</taxon>
        <taxon>Neoptera</taxon>
        <taxon>Endopterygota</taxon>
        <taxon>Coleoptera</taxon>
        <taxon>Polyphaga</taxon>
        <taxon>Elateriformia</taxon>
        <taxon>Elateroidea</taxon>
        <taxon>Elateridae</taxon>
        <taxon>Agrypninae</taxon>
        <taxon>Pyrophorini</taxon>
        <taxon>Ignelater</taxon>
    </lineage>
</organism>
<proteinExistence type="inferred from homology"/>
<dbReference type="Pfam" id="PF07258">
    <property type="entry name" value="COMM_domain"/>
    <property type="match status" value="1"/>
</dbReference>
<dbReference type="GO" id="GO:0006814">
    <property type="term" value="P:sodium ion transport"/>
    <property type="evidence" value="ECO:0007669"/>
    <property type="project" value="InterPro"/>
</dbReference>
<evidence type="ECO:0000256" key="1">
    <source>
        <dbReference type="ARBA" id="ARBA00016548"/>
    </source>
</evidence>
<sequence length="197" mass="22511">MDIKEELIDNLKLTSNSNIPDETFKKLLENSFATLVGNQEVHNINTLYNSKPDLIKCVYATLLTVTAEFGRHNLDKEGVKTFLINKCNYNSNRANLYAEFYEKNKQELQVALGNVGTHLPNITDVKWKIDYIIKSSNVDQADGPLFRICLIADKYDEVTGGKKTEHIKFSCNSQELQDLVYKLKDAVRHCQRLAVDH</sequence>
<evidence type="ECO:0000313" key="4">
    <source>
        <dbReference type="EMBL" id="KAF2880550.1"/>
    </source>
</evidence>
<dbReference type="Pfam" id="PF21672">
    <property type="entry name" value="COMM_HN"/>
    <property type="match status" value="1"/>
</dbReference>
<accession>A0A8K0C4L8</accession>
<name>A0A8K0C4L8_IGNLU</name>
<dbReference type="PANTHER" id="PTHR31159">
    <property type="entry name" value="COMM DOMAIN-CONTAINING PROTEIN 3"/>
    <property type="match status" value="1"/>
</dbReference>
<dbReference type="InterPro" id="IPR017920">
    <property type="entry name" value="COMM"/>
</dbReference>
<comment type="caution">
    <text evidence="4">The sequence shown here is derived from an EMBL/GenBank/DDBJ whole genome shotgun (WGS) entry which is preliminary data.</text>
</comment>
<dbReference type="InterPro" id="IPR037355">
    <property type="entry name" value="COMMD3"/>
</dbReference>
<evidence type="ECO:0000256" key="2">
    <source>
        <dbReference type="ARBA" id="ARBA00093469"/>
    </source>
</evidence>
<comment type="similarity">
    <text evidence="2">Belongs to the COMM domain-containing protein 3 family.</text>
</comment>
<dbReference type="AlphaFoldDB" id="A0A8K0C4L8"/>
<reference evidence="4" key="1">
    <citation type="submission" date="2019-08" db="EMBL/GenBank/DDBJ databases">
        <title>The genome of the North American firefly Photinus pyralis.</title>
        <authorList>
            <consortium name="Photinus pyralis genome working group"/>
            <person name="Fallon T.R."/>
            <person name="Sander Lower S.E."/>
            <person name="Weng J.-K."/>
        </authorList>
    </citation>
    <scope>NUCLEOTIDE SEQUENCE</scope>
    <source>
        <strain evidence="4">TRF0915ILg1</strain>
        <tissue evidence="4">Whole body</tissue>
    </source>
</reference>
<keyword evidence="5" id="KW-1185">Reference proteome</keyword>
<evidence type="ECO:0000313" key="5">
    <source>
        <dbReference type="Proteomes" id="UP000801492"/>
    </source>
</evidence>
<feature type="domain" description="COMM" evidence="3">
    <location>
        <begin position="121"/>
        <end position="194"/>
    </location>
</feature>
<dbReference type="PANTHER" id="PTHR31159:SF1">
    <property type="entry name" value="COMM DOMAIN-CONTAINING PROTEIN 3"/>
    <property type="match status" value="1"/>
</dbReference>
<evidence type="ECO:0000259" key="3">
    <source>
        <dbReference type="PROSITE" id="PS51269"/>
    </source>
</evidence>